<dbReference type="PROSITE" id="PS00108">
    <property type="entry name" value="PROTEIN_KINASE_ST"/>
    <property type="match status" value="1"/>
</dbReference>
<feature type="domain" description="Protein kinase" evidence="7">
    <location>
        <begin position="169"/>
        <end position="454"/>
    </location>
</feature>
<dbReference type="EC" id="2.7.11.1" evidence="1"/>
<dbReference type="Pfam" id="PF00069">
    <property type="entry name" value="Pkinase"/>
    <property type="match status" value="1"/>
</dbReference>
<proteinExistence type="predicted"/>
<gene>
    <name evidence="8" type="ORF">BRETT_001358</name>
</gene>
<evidence type="ECO:0000259" key="7">
    <source>
        <dbReference type="PROSITE" id="PS50011"/>
    </source>
</evidence>
<dbReference type="AlphaFoldDB" id="A0A871R517"/>
<reference evidence="8" key="1">
    <citation type="submission" date="2020-10" db="EMBL/GenBank/DDBJ databases">
        <authorList>
            <person name="Palmer J.M."/>
        </authorList>
    </citation>
    <scope>NUCLEOTIDE SEQUENCE</scope>
    <source>
        <strain evidence="8">UCD 2041</strain>
    </source>
</reference>
<dbReference type="Proteomes" id="UP000663131">
    <property type="component" value="Chromosome 8"/>
</dbReference>
<sequence length="457" mass="51987">MSYNEHNSEIPEQTIKPTSGDLHISGDSDELIVSKVANSDDISKNEKKHVEATPIPLRIPKIRRPGSQDRAGGAKSLHSSQPEPIILPKPRQRVLCEFTNTAISPVLGKRNFRIGPVDRIASRPMEPPLLEEERLEFHHAEESSRPAGTAGISVFVTYEPKTNRRQVWKCRREEIGEGSFSKVYVTVDRKNAIKVVRVDPDEDDDTRLRVQGSLLRELEILQEISHPNIVKLFGYNSDLKHNHVTMAMSFYRGGDMFDMVLKHRLSLHENVVRAIFSNVASAVRYLHHHDICHRDIKLENVLLIYGISDIDLWTNNVPDRVAVLSDFGLSKKISKDDPLLTTRCGSEDYVSPELLLGLKYDGKQNDCWALGVLLYSILEGRLPFDSPPNSHRSGRSSRPSHRISTITWSWYQLQDNGKDSQGNDFSQAKEIVDHLLVKRTKRWTIDQICDHQWLSSS</sequence>
<evidence type="ECO:0000256" key="4">
    <source>
        <dbReference type="ARBA" id="ARBA00047899"/>
    </source>
</evidence>
<dbReference type="GO" id="GO:0004674">
    <property type="term" value="F:protein serine/threonine kinase activity"/>
    <property type="evidence" value="ECO:0007669"/>
    <property type="project" value="UniProtKB-EC"/>
</dbReference>
<dbReference type="KEGG" id="bbrx:BRETT_001358"/>
<evidence type="ECO:0000256" key="3">
    <source>
        <dbReference type="ARBA" id="ARBA00022840"/>
    </source>
</evidence>
<dbReference type="EMBL" id="CP063136">
    <property type="protein sequence ID" value="QOU21633.1"/>
    <property type="molecule type" value="Genomic_DNA"/>
</dbReference>
<dbReference type="InterPro" id="IPR011009">
    <property type="entry name" value="Kinase-like_dom_sf"/>
</dbReference>
<dbReference type="GeneID" id="64573283"/>
<dbReference type="InterPro" id="IPR000719">
    <property type="entry name" value="Prot_kinase_dom"/>
</dbReference>
<dbReference type="GO" id="GO:0005524">
    <property type="term" value="F:ATP binding"/>
    <property type="evidence" value="ECO:0007669"/>
    <property type="project" value="UniProtKB-KW"/>
</dbReference>
<feature type="region of interest" description="Disordered" evidence="6">
    <location>
        <begin position="1"/>
        <end position="27"/>
    </location>
</feature>
<dbReference type="PANTHER" id="PTHR24346:SF110">
    <property type="entry name" value="NON-SPECIFIC SERINE_THREONINE PROTEIN KINASE"/>
    <property type="match status" value="1"/>
</dbReference>
<evidence type="ECO:0000256" key="6">
    <source>
        <dbReference type="SAM" id="MobiDB-lite"/>
    </source>
</evidence>
<evidence type="ECO:0000256" key="5">
    <source>
        <dbReference type="ARBA" id="ARBA00048679"/>
    </source>
</evidence>
<dbReference type="RefSeq" id="XP_041138126.1">
    <property type="nucleotide sequence ID" value="XM_041279912.1"/>
</dbReference>
<name>A0A871R517_DEKBR</name>
<accession>A0A871R517</accession>
<dbReference type="Gene3D" id="1.10.510.10">
    <property type="entry name" value="Transferase(Phosphotransferase) domain 1"/>
    <property type="match status" value="1"/>
</dbReference>
<evidence type="ECO:0000256" key="1">
    <source>
        <dbReference type="ARBA" id="ARBA00012513"/>
    </source>
</evidence>
<dbReference type="SUPFAM" id="SSF56112">
    <property type="entry name" value="Protein kinase-like (PK-like)"/>
    <property type="match status" value="1"/>
</dbReference>
<dbReference type="PANTHER" id="PTHR24346">
    <property type="entry name" value="MAP/MICROTUBULE AFFINITY-REGULATING KINASE"/>
    <property type="match status" value="1"/>
</dbReference>
<organism evidence="8 9">
    <name type="scientific">Dekkera bruxellensis</name>
    <name type="common">Brettanomyces custersii</name>
    <dbReference type="NCBI Taxonomy" id="5007"/>
    <lineage>
        <taxon>Eukaryota</taxon>
        <taxon>Fungi</taxon>
        <taxon>Dikarya</taxon>
        <taxon>Ascomycota</taxon>
        <taxon>Saccharomycotina</taxon>
        <taxon>Pichiomycetes</taxon>
        <taxon>Pichiales</taxon>
        <taxon>Pichiaceae</taxon>
        <taxon>Brettanomyces</taxon>
    </lineage>
</organism>
<keyword evidence="2" id="KW-0547">Nucleotide-binding</keyword>
<dbReference type="InterPro" id="IPR008271">
    <property type="entry name" value="Ser/Thr_kinase_AS"/>
</dbReference>
<dbReference type="GO" id="GO:0005737">
    <property type="term" value="C:cytoplasm"/>
    <property type="evidence" value="ECO:0007669"/>
    <property type="project" value="TreeGrafter"/>
</dbReference>
<evidence type="ECO:0000256" key="2">
    <source>
        <dbReference type="ARBA" id="ARBA00022741"/>
    </source>
</evidence>
<keyword evidence="3" id="KW-0067">ATP-binding</keyword>
<reference evidence="8" key="2">
    <citation type="journal article" name="BMC Genomics">
        <title>New genome assemblies reveal patterns of domestication and adaptation across Brettanomyces (Dekkera) species.</title>
        <authorList>
            <person name="Roach M.J."/>
            <person name="Borneman A.R."/>
        </authorList>
    </citation>
    <scope>NUCLEOTIDE SEQUENCE</scope>
    <source>
        <strain evidence="8">UCD 2041</strain>
    </source>
</reference>
<evidence type="ECO:0000313" key="8">
    <source>
        <dbReference type="EMBL" id="QOU21633.1"/>
    </source>
</evidence>
<protein>
    <recommendedName>
        <fullName evidence="1">non-specific serine/threonine protein kinase</fullName>
        <ecNumber evidence="1">2.7.11.1</ecNumber>
    </recommendedName>
</protein>
<evidence type="ECO:0000313" key="9">
    <source>
        <dbReference type="Proteomes" id="UP000663131"/>
    </source>
</evidence>
<feature type="region of interest" description="Disordered" evidence="6">
    <location>
        <begin position="60"/>
        <end position="84"/>
    </location>
</feature>
<dbReference type="GO" id="GO:0035556">
    <property type="term" value="P:intracellular signal transduction"/>
    <property type="evidence" value="ECO:0007669"/>
    <property type="project" value="TreeGrafter"/>
</dbReference>
<comment type="catalytic activity">
    <reaction evidence="4">
        <text>L-threonyl-[protein] + ATP = O-phospho-L-threonyl-[protein] + ADP + H(+)</text>
        <dbReference type="Rhea" id="RHEA:46608"/>
        <dbReference type="Rhea" id="RHEA-COMP:11060"/>
        <dbReference type="Rhea" id="RHEA-COMP:11605"/>
        <dbReference type="ChEBI" id="CHEBI:15378"/>
        <dbReference type="ChEBI" id="CHEBI:30013"/>
        <dbReference type="ChEBI" id="CHEBI:30616"/>
        <dbReference type="ChEBI" id="CHEBI:61977"/>
        <dbReference type="ChEBI" id="CHEBI:456216"/>
        <dbReference type="EC" id="2.7.11.1"/>
    </reaction>
</comment>
<dbReference type="PROSITE" id="PS50011">
    <property type="entry name" value="PROTEIN_KINASE_DOM"/>
    <property type="match status" value="1"/>
</dbReference>
<dbReference type="OrthoDB" id="410920at2759"/>
<comment type="catalytic activity">
    <reaction evidence="5">
        <text>L-seryl-[protein] + ATP = O-phospho-L-seryl-[protein] + ADP + H(+)</text>
        <dbReference type="Rhea" id="RHEA:17989"/>
        <dbReference type="Rhea" id="RHEA-COMP:9863"/>
        <dbReference type="Rhea" id="RHEA-COMP:11604"/>
        <dbReference type="ChEBI" id="CHEBI:15378"/>
        <dbReference type="ChEBI" id="CHEBI:29999"/>
        <dbReference type="ChEBI" id="CHEBI:30616"/>
        <dbReference type="ChEBI" id="CHEBI:83421"/>
        <dbReference type="ChEBI" id="CHEBI:456216"/>
        <dbReference type="EC" id="2.7.11.1"/>
    </reaction>
</comment>
<dbReference type="SMART" id="SM00220">
    <property type="entry name" value="S_TKc"/>
    <property type="match status" value="1"/>
</dbReference>